<dbReference type="Gene3D" id="2.60.120.260">
    <property type="entry name" value="Galactose-binding domain-like"/>
    <property type="match status" value="1"/>
</dbReference>
<dbReference type="SUPFAM" id="SSF63829">
    <property type="entry name" value="Calcium-dependent phosphotriesterase"/>
    <property type="match status" value="1"/>
</dbReference>
<keyword evidence="1" id="KW-0378">Hydrolase</keyword>
<sequence length="849" mass="94186">MISRNKLIFYPARIWLMAALVLLLACSGIGNRALAADLQVNNFSFEQGLAGWTKIMDKDNGNDNSLKGSDILVTSEQASHGEFSVRIYDAKKSRSFGLESEKISIEAGAVYIVFADVLVESGKADLIIRYYNQHGELLEEANTTVEPTDTWKTVQVSRTAPEEASYATILLNSDKKNEGTAYWDHVRFTKDYTNLGVQVGTSAPLGSTFGIGENQNKIYSVVTGNANDRPIMQIIDADNERVIDAITLPSAGVNPTGVWAATTSTDGMIYLGAYQNGRMYKYVPGETTITDLGTPLPNEAFVWDLTPGKDGKVYGGTFDRAGFFEYDPVKGFTRIGNMPIYEPPGEDYKYLRALVHDPGNNVSYLAVGSNASVVHYDHETGNMTDILPARYKTTPLAGAVDYEGERVFVSLGGYIVVLDVTVDSNGTVTATEDAAIASTTPRVSPERNGSVYLIQRSGLARYDISSREVTPVGHAVPGRVQRFGWVKLQDQENYPGETLVAIASTNNETYLMKFNPQNENFRMVRVENTPRIPGAINSIGQGPDGNIYTSAFLYGGLGVYEPFNGDSNDRQPEHVYAPIEQIDRMWSYNDKLYLGVYPGGKLYEYDPKLPWNPGVNPKLLIHTAPYDQDRPKAIAYGNNKVFMGTVGETGQREGALSVYDYETGTVTVHKNIVQEQSIIALAYYDGLLYGGSSIRVGYSSTPSQEEAKLFVYDPETQTKTAEYSLPAAYDGKKLTSITELKVIDDKIWGFAEGYLFVFNPENRTFEYFDEKFPDVRYPGGTYRDADLVAIDKDPNYVYGTIGSKYLFKINKEDKEITILRSDGADFLTNDSLGNLYFKHNDTELWRYSF</sequence>
<dbReference type="InterPro" id="IPR015943">
    <property type="entry name" value="WD40/YVTN_repeat-like_dom_sf"/>
</dbReference>
<dbReference type="Proteomes" id="UP001597120">
    <property type="component" value="Unassembled WGS sequence"/>
</dbReference>
<evidence type="ECO:0000313" key="3">
    <source>
        <dbReference type="EMBL" id="MFD0870594.1"/>
    </source>
</evidence>
<dbReference type="Pfam" id="PF02018">
    <property type="entry name" value="CBM_4_9"/>
    <property type="match status" value="1"/>
</dbReference>
<protein>
    <submittedName>
        <fullName evidence="3">Carbohydrate binding domain-containing protein</fullName>
    </submittedName>
</protein>
<evidence type="ECO:0000259" key="2">
    <source>
        <dbReference type="Pfam" id="PF02018"/>
    </source>
</evidence>
<evidence type="ECO:0000256" key="1">
    <source>
        <dbReference type="ARBA" id="ARBA00022801"/>
    </source>
</evidence>
<comment type="caution">
    <text evidence="3">The sequence shown here is derived from an EMBL/GenBank/DDBJ whole genome shotgun (WGS) entry which is preliminary data.</text>
</comment>
<dbReference type="PROSITE" id="PS51257">
    <property type="entry name" value="PROKAR_LIPOPROTEIN"/>
    <property type="match status" value="1"/>
</dbReference>
<evidence type="ECO:0000313" key="4">
    <source>
        <dbReference type="Proteomes" id="UP001597120"/>
    </source>
</evidence>
<gene>
    <name evidence="3" type="ORF">ACFQ03_15670</name>
</gene>
<dbReference type="SUPFAM" id="SSF82171">
    <property type="entry name" value="DPP6 N-terminal domain-like"/>
    <property type="match status" value="1"/>
</dbReference>
<organism evidence="3 4">
    <name type="scientific">Paenibacillus residui</name>
    <dbReference type="NCBI Taxonomy" id="629724"/>
    <lineage>
        <taxon>Bacteria</taxon>
        <taxon>Bacillati</taxon>
        <taxon>Bacillota</taxon>
        <taxon>Bacilli</taxon>
        <taxon>Bacillales</taxon>
        <taxon>Paenibacillaceae</taxon>
        <taxon>Paenibacillus</taxon>
    </lineage>
</organism>
<reference evidence="4" key="1">
    <citation type="journal article" date="2019" name="Int. J. Syst. Evol. Microbiol.">
        <title>The Global Catalogue of Microorganisms (GCM) 10K type strain sequencing project: providing services to taxonomists for standard genome sequencing and annotation.</title>
        <authorList>
            <consortium name="The Broad Institute Genomics Platform"/>
            <consortium name="The Broad Institute Genome Sequencing Center for Infectious Disease"/>
            <person name="Wu L."/>
            <person name="Ma J."/>
        </authorList>
    </citation>
    <scope>NUCLEOTIDE SEQUENCE [LARGE SCALE GENOMIC DNA]</scope>
    <source>
        <strain evidence="4">CCUG 57263</strain>
    </source>
</reference>
<accession>A0ABW3DDG9</accession>
<keyword evidence="4" id="KW-1185">Reference proteome</keyword>
<name>A0ABW3DDG9_9BACL</name>
<dbReference type="RefSeq" id="WP_379289293.1">
    <property type="nucleotide sequence ID" value="NZ_JBHTIU010000050.1"/>
</dbReference>
<dbReference type="EMBL" id="JBHTIU010000050">
    <property type="protein sequence ID" value="MFD0870594.1"/>
    <property type="molecule type" value="Genomic_DNA"/>
</dbReference>
<feature type="domain" description="CBM-cenC" evidence="2">
    <location>
        <begin position="40"/>
        <end position="172"/>
    </location>
</feature>
<dbReference type="Gene3D" id="2.130.10.10">
    <property type="entry name" value="YVTN repeat-like/Quinoprotein amine dehydrogenase"/>
    <property type="match status" value="1"/>
</dbReference>
<dbReference type="InterPro" id="IPR003305">
    <property type="entry name" value="CenC_carb-bd"/>
</dbReference>
<proteinExistence type="predicted"/>